<proteinExistence type="predicted"/>
<dbReference type="Proteomes" id="UP000078340">
    <property type="component" value="Unassembled WGS sequence"/>
</dbReference>
<comment type="caution">
    <text evidence="1">The sequence shown here is derived from an EMBL/GenBank/DDBJ whole genome shotgun (WGS) entry which is preliminary data.</text>
</comment>
<evidence type="ECO:0000313" key="1">
    <source>
        <dbReference type="EMBL" id="OAQ78666.1"/>
    </source>
</evidence>
<accession>A0A179GLA4</accession>
<reference evidence="1 3" key="1">
    <citation type="submission" date="2016-01" db="EMBL/GenBank/DDBJ databases">
        <title>Biosynthesis of antibiotic leucinostatins and their inhibition on Phytophthora in bio-control Purpureocillium lilacinum.</title>
        <authorList>
            <person name="Wang G."/>
            <person name="Liu Z."/>
            <person name="Lin R."/>
            <person name="Li E."/>
            <person name="Mao Z."/>
            <person name="Ling J."/>
            <person name="Yin W."/>
            <person name="Xie B."/>
        </authorList>
    </citation>
    <scope>NUCLEOTIDE SEQUENCE [LARGE SCALE GENOMIC DNA]</scope>
    <source>
        <strain evidence="1">PLBJ-1</strain>
        <strain evidence="2">PLFJ-1</strain>
    </source>
</reference>
<protein>
    <submittedName>
        <fullName evidence="1">Uncharacterized protein</fullName>
    </submittedName>
</protein>
<dbReference type="Proteomes" id="UP000078240">
    <property type="component" value="Unassembled WGS sequence"/>
</dbReference>
<organism evidence="1 3">
    <name type="scientific">Purpureocillium lilacinum</name>
    <name type="common">Paecilomyces lilacinus</name>
    <dbReference type="NCBI Taxonomy" id="33203"/>
    <lineage>
        <taxon>Eukaryota</taxon>
        <taxon>Fungi</taxon>
        <taxon>Dikarya</taxon>
        <taxon>Ascomycota</taxon>
        <taxon>Pezizomycotina</taxon>
        <taxon>Sordariomycetes</taxon>
        <taxon>Hypocreomycetidae</taxon>
        <taxon>Hypocreales</taxon>
        <taxon>Ophiocordycipitaceae</taxon>
        <taxon>Purpureocillium</taxon>
    </lineage>
</organism>
<name>A0A179GLA4_PURLI</name>
<evidence type="ECO:0000313" key="3">
    <source>
        <dbReference type="Proteomes" id="UP000078240"/>
    </source>
</evidence>
<gene>
    <name evidence="1" type="ORF">VFPBJ_06787</name>
    <name evidence="2" type="ORF">VFPFJ_02752</name>
</gene>
<sequence>MRWDEEERSRRPFLGYVKGGRRTRSQGVGEVYTTLMSYMPKMLSPLSRCLVIIRWACSSRGVRHFESAIRPRAGSSTRLQPGTGQ</sequence>
<dbReference type="AlphaFoldDB" id="A0A179GLA4"/>
<evidence type="ECO:0000313" key="2">
    <source>
        <dbReference type="EMBL" id="OAQ93590.1"/>
    </source>
</evidence>
<dbReference type="EMBL" id="LSBI01000002">
    <property type="protein sequence ID" value="OAQ93590.1"/>
    <property type="molecule type" value="Genomic_DNA"/>
</dbReference>
<dbReference type="EMBL" id="LSBH01000005">
    <property type="protein sequence ID" value="OAQ78666.1"/>
    <property type="molecule type" value="Genomic_DNA"/>
</dbReference>